<comment type="caution">
    <text evidence="1">The sequence shown here is derived from an EMBL/GenBank/DDBJ whole genome shotgun (WGS) entry which is preliminary data.</text>
</comment>
<organism evidence="1 2">
    <name type="scientific">Flavobacterium jejuense</name>
    <dbReference type="NCBI Taxonomy" id="1544455"/>
    <lineage>
        <taxon>Bacteria</taxon>
        <taxon>Pseudomonadati</taxon>
        <taxon>Bacteroidota</taxon>
        <taxon>Flavobacteriia</taxon>
        <taxon>Flavobacteriales</taxon>
        <taxon>Flavobacteriaceae</taxon>
        <taxon>Flavobacterium</taxon>
    </lineage>
</organism>
<protein>
    <submittedName>
        <fullName evidence="1">Uncharacterized protein</fullName>
    </submittedName>
</protein>
<evidence type="ECO:0000313" key="1">
    <source>
        <dbReference type="EMBL" id="NHN27422.1"/>
    </source>
</evidence>
<dbReference type="EMBL" id="VEVQ02000014">
    <property type="protein sequence ID" value="NHN27422.1"/>
    <property type="molecule type" value="Genomic_DNA"/>
</dbReference>
<sequence>MIEKDFFKFYIPALECALSSTNINDGFNLLSPDAYIKDEKLRNQMDLFEENNFYKHRLLFENVALYFDAKSHGFPKINGIEIETFRLNLNQIISEYKRLYPPAGPSVFK</sequence>
<reference evidence="1" key="2">
    <citation type="submission" date="2020-02" db="EMBL/GenBank/DDBJ databases">
        <title>Flavobacterium profundi sp. nov., isolated from a deep-sea seamount.</title>
        <authorList>
            <person name="Zhang D.-C."/>
        </authorList>
    </citation>
    <scope>NUCLEOTIDE SEQUENCE</scope>
    <source>
        <strain evidence="1">EC11</strain>
    </source>
</reference>
<reference evidence="1" key="1">
    <citation type="submission" date="2019-05" db="EMBL/GenBank/DDBJ databases">
        <authorList>
            <person name="Lianzixin W."/>
        </authorList>
    </citation>
    <scope>NUCLEOTIDE SEQUENCE</scope>
    <source>
        <strain evidence="1">EC11</strain>
    </source>
</reference>
<dbReference type="RefSeq" id="WP_140963938.1">
    <property type="nucleotide sequence ID" value="NZ_VEVQ02000014.1"/>
</dbReference>
<proteinExistence type="predicted"/>
<accession>A0ABX0IUD3</accession>
<dbReference type="Proteomes" id="UP000817854">
    <property type="component" value="Unassembled WGS sequence"/>
</dbReference>
<name>A0ABX0IUD3_9FLAO</name>
<gene>
    <name evidence="1" type="ORF">FIA58_017215</name>
</gene>
<keyword evidence="2" id="KW-1185">Reference proteome</keyword>
<evidence type="ECO:0000313" key="2">
    <source>
        <dbReference type="Proteomes" id="UP000817854"/>
    </source>
</evidence>